<evidence type="ECO:0000256" key="5">
    <source>
        <dbReference type="ARBA" id="ARBA00022723"/>
    </source>
</evidence>
<keyword evidence="5" id="KW-0479">Metal-binding</keyword>
<reference evidence="11 12" key="1">
    <citation type="submission" date="2022-05" db="EMBL/GenBank/DDBJ databases">
        <authorList>
            <consortium name="Genoscope - CEA"/>
            <person name="William W."/>
        </authorList>
    </citation>
    <scope>NUCLEOTIDE SEQUENCE [LARGE SCALE GENOMIC DNA]</scope>
</reference>
<dbReference type="Gene3D" id="3.50.50.60">
    <property type="entry name" value="FAD/NAD(P)-binding domain"/>
    <property type="match status" value="2"/>
</dbReference>
<gene>
    <name evidence="11" type="ORF">PMEA_00025216</name>
</gene>
<evidence type="ECO:0000256" key="3">
    <source>
        <dbReference type="ARBA" id="ARBA00022630"/>
    </source>
</evidence>
<dbReference type="PRINTS" id="PR00469">
    <property type="entry name" value="PNDRDTASEII"/>
</dbReference>
<dbReference type="SUPFAM" id="SSF55424">
    <property type="entry name" value="FAD/NAD-linked reductases, dimerisation (C-terminal) domain"/>
    <property type="match status" value="1"/>
</dbReference>
<evidence type="ECO:0000259" key="10">
    <source>
        <dbReference type="PROSITE" id="PS51296"/>
    </source>
</evidence>
<keyword evidence="12" id="KW-1185">Reference proteome</keyword>
<dbReference type="InterPro" id="IPR023753">
    <property type="entry name" value="FAD/NAD-binding_dom"/>
</dbReference>
<dbReference type="EMBL" id="CALNXJ010000049">
    <property type="protein sequence ID" value="CAH3151478.1"/>
    <property type="molecule type" value="Genomic_DNA"/>
</dbReference>
<keyword evidence="7" id="KW-0560">Oxidoreductase</keyword>
<dbReference type="Pfam" id="PF14759">
    <property type="entry name" value="Reductase_C"/>
    <property type="match status" value="1"/>
</dbReference>
<dbReference type="GO" id="GO:0005737">
    <property type="term" value="C:cytoplasm"/>
    <property type="evidence" value="ECO:0007669"/>
    <property type="project" value="TreeGrafter"/>
</dbReference>
<comment type="caution">
    <text evidence="11">The sequence shown here is derived from an EMBL/GenBank/DDBJ whole genome shotgun (WGS) entry which is preliminary data.</text>
</comment>
<dbReference type="Gene3D" id="3.30.390.30">
    <property type="match status" value="1"/>
</dbReference>
<dbReference type="Gene3D" id="2.102.10.10">
    <property type="entry name" value="Rieske [2Fe-2S] iron-sulphur domain"/>
    <property type="match status" value="1"/>
</dbReference>
<keyword evidence="8" id="KW-0408">Iron</keyword>
<dbReference type="GO" id="GO:0016651">
    <property type="term" value="F:oxidoreductase activity, acting on NAD(P)H"/>
    <property type="evidence" value="ECO:0007669"/>
    <property type="project" value="TreeGrafter"/>
</dbReference>
<evidence type="ECO:0000256" key="1">
    <source>
        <dbReference type="ARBA" id="ARBA00001974"/>
    </source>
</evidence>
<dbReference type="PROSITE" id="PS51296">
    <property type="entry name" value="RIESKE"/>
    <property type="match status" value="1"/>
</dbReference>
<evidence type="ECO:0000256" key="2">
    <source>
        <dbReference type="ARBA" id="ARBA00006442"/>
    </source>
</evidence>
<dbReference type="PANTHER" id="PTHR43557">
    <property type="entry name" value="APOPTOSIS-INDUCING FACTOR 1"/>
    <property type="match status" value="1"/>
</dbReference>
<dbReference type="Pfam" id="PF00355">
    <property type="entry name" value="Rieske"/>
    <property type="match status" value="1"/>
</dbReference>
<accession>A0AAU9XKL9</accession>
<proteinExistence type="inferred from homology"/>
<dbReference type="Pfam" id="PF07992">
    <property type="entry name" value="Pyr_redox_2"/>
    <property type="match status" value="1"/>
</dbReference>
<evidence type="ECO:0000256" key="6">
    <source>
        <dbReference type="ARBA" id="ARBA00022827"/>
    </source>
</evidence>
<dbReference type="SUPFAM" id="SSF50022">
    <property type="entry name" value="ISP domain"/>
    <property type="match status" value="1"/>
</dbReference>
<evidence type="ECO:0000256" key="7">
    <source>
        <dbReference type="ARBA" id="ARBA00023002"/>
    </source>
</evidence>
<name>A0AAU9XKL9_9CNID</name>
<evidence type="ECO:0000256" key="4">
    <source>
        <dbReference type="ARBA" id="ARBA00022714"/>
    </source>
</evidence>
<evidence type="ECO:0000313" key="11">
    <source>
        <dbReference type="EMBL" id="CAH3151478.1"/>
    </source>
</evidence>
<dbReference type="InterPro" id="IPR017941">
    <property type="entry name" value="Rieske_2Fe-2S"/>
</dbReference>
<dbReference type="AlphaFoldDB" id="A0AAU9XKL9"/>
<comment type="similarity">
    <text evidence="2">Belongs to the FAD-dependent oxidoreductase family.</text>
</comment>
<evidence type="ECO:0000313" key="12">
    <source>
        <dbReference type="Proteomes" id="UP001159428"/>
    </source>
</evidence>
<organism evidence="11 12">
    <name type="scientific">Pocillopora meandrina</name>
    <dbReference type="NCBI Taxonomy" id="46732"/>
    <lineage>
        <taxon>Eukaryota</taxon>
        <taxon>Metazoa</taxon>
        <taxon>Cnidaria</taxon>
        <taxon>Anthozoa</taxon>
        <taxon>Hexacorallia</taxon>
        <taxon>Scleractinia</taxon>
        <taxon>Astrocoeniina</taxon>
        <taxon>Pocilloporidae</taxon>
        <taxon>Pocillopora</taxon>
    </lineage>
</organism>
<dbReference type="CDD" id="cd03478">
    <property type="entry name" value="Rieske_AIFL_N"/>
    <property type="match status" value="1"/>
</dbReference>
<dbReference type="InterPro" id="IPR050446">
    <property type="entry name" value="FAD-oxidoreductase/Apoptosis"/>
</dbReference>
<dbReference type="PRINTS" id="PR00368">
    <property type="entry name" value="FADPNR"/>
</dbReference>
<sequence>MFCKAVKVVFRPDVFGPLLRQFVRKYNFHTKLPYRNLPVMGVTVSSNREKKVFLSRKSVPQPSFASFSTTGTLTTDTGEGTSVESSTMIEVNVGQYDDCLQDGTMRTIDIGEGKALLVRENGEYSAVGHKCTHYGAPLSTGHLSNGRVRCPWHGACFNVKTGDIEDFPGLDSLPKFEVVIKNDNVIVRAHPEQFTSHKRVKTMVKEDTSCDKRVFVIIGGGGAAMKAAETLREEEFRGHVIMITKEAHLPYDRPILSKKLAATADSLKLRSMEFLKDHDIELMTNTEATALDNNKKTVTLSNGTVLNYDSVLIATGGKPRSLSIPGSDLENIFLLRSPEDANQIASFVPGKNVVIMGTSFIGMELASNFADKAASVTCVGRSSIPFANVLGEKIGAMLKKTHESKGVKFITDAAASSFKGDSGKLTAVCFNNGTEVPADICIQGVGVSPSTDFLKNSSVPQTSRGDVIVDKYMNACEGVFAAGDIAHFPLKMLDWERVTIGHWQISHKHGLTAARNMLGGNEEVDTIPFFWTSQYGKSIRYCGHAHSFDDVLIDGSVDEQKFTAYFAKGDKILAVATMGPGNAAAKAADEMFEGKMRSASEIRSVNFRKNCSRYYSDRFLASQVAEIIIAK</sequence>
<keyword evidence="9" id="KW-0411">Iron-sulfur</keyword>
<dbReference type="InterPro" id="IPR016156">
    <property type="entry name" value="FAD/NAD-linked_Rdtase_dimer_sf"/>
</dbReference>
<dbReference type="GO" id="GO:0046872">
    <property type="term" value="F:metal ion binding"/>
    <property type="evidence" value="ECO:0007669"/>
    <property type="project" value="UniProtKB-KW"/>
</dbReference>
<evidence type="ECO:0000256" key="9">
    <source>
        <dbReference type="ARBA" id="ARBA00023014"/>
    </source>
</evidence>
<dbReference type="SUPFAM" id="SSF51905">
    <property type="entry name" value="FAD/NAD(P)-binding domain"/>
    <property type="match status" value="2"/>
</dbReference>
<keyword evidence="6" id="KW-0274">FAD</keyword>
<dbReference type="PANTHER" id="PTHR43557:SF2">
    <property type="entry name" value="RIESKE DOMAIN-CONTAINING PROTEIN-RELATED"/>
    <property type="match status" value="1"/>
</dbReference>
<evidence type="ECO:0000256" key="8">
    <source>
        <dbReference type="ARBA" id="ARBA00023004"/>
    </source>
</evidence>
<feature type="domain" description="Rieske" evidence="10">
    <location>
        <begin position="100"/>
        <end position="187"/>
    </location>
</feature>
<keyword evidence="4" id="KW-0001">2Fe-2S</keyword>
<dbReference type="InterPro" id="IPR028202">
    <property type="entry name" value="Reductase_C"/>
</dbReference>
<keyword evidence="3" id="KW-0285">Flavoprotein</keyword>
<dbReference type="GO" id="GO:0051537">
    <property type="term" value="F:2 iron, 2 sulfur cluster binding"/>
    <property type="evidence" value="ECO:0007669"/>
    <property type="project" value="UniProtKB-KW"/>
</dbReference>
<dbReference type="Proteomes" id="UP001159428">
    <property type="component" value="Unassembled WGS sequence"/>
</dbReference>
<dbReference type="FunFam" id="2.102.10.10:FF:000003">
    <property type="entry name" value="apoptosis-inducing factor 3 isoform X2"/>
    <property type="match status" value="1"/>
</dbReference>
<comment type="cofactor">
    <cofactor evidence="1">
        <name>FAD</name>
        <dbReference type="ChEBI" id="CHEBI:57692"/>
    </cofactor>
</comment>
<protein>
    <recommendedName>
        <fullName evidence="10">Rieske domain-containing protein</fullName>
    </recommendedName>
</protein>
<dbReference type="InterPro" id="IPR036188">
    <property type="entry name" value="FAD/NAD-bd_sf"/>
</dbReference>
<dbReference type="InterPro" id="IPR036922">
    <property type="entry name" value="Rieske_2Fe-2S_sf"/>
</dbReference>